<name>A0AAD7E8R3_9AGAR</name>
<dbReference type="InterPro" id="IPR036397">
    <property type="entry name" value="RNaseH_sf"/>
</dbReference>
<dbReference type="InterPro" id="IPR012337">
    <property type="entry name" value="RNaseH-like_sf"/>
</dbReference>
<dbReference type="SUPFAM" id="SSF53098">
    <property type="entry name" value="Ribonuclease H-like"/>
    <property type="match status" value="1"/>
</dbReference>
<evidence type="ECO:0000313" key="2">
    <source>
        <dbReference type="EMBL" id="KAJ7302151.1"/>
    </source>
</evidence>
<dbReference type="InterPro" id="IPR002156">
    <property type="entry name" value="RNaseH_domain"/>
</dbReference>
<protein>
    <recommendedName>
        <fullName evidence="1">RNase H type-1 domain-containing protein</fullName>
    </recommendedName>
</protein>
<dbReference type="AlphaFoldDB" id="A0AAD7E8R3"/>
<keyword evidence="3" id="KW-1185">Reference proteome</keyword>
<proteinExistence type="predicted"/>
<dbReference type="GO" id="GO:0004523">
    <property type="term" value="F:RNA-DNA hybrid ribonuclease activity"/>
    <property type="evidence" value="ECO:0007669"/>
    <property type="project" value="InterPro"/>
</dbReference>
<comment type="caution">
    <text evidence="2">The sequence shown here is derived from an EMBL/GenBank/DDBJ whole genome shotgun (WGS) entry which is preliminary data.</text>
</comment>
<feature type="non-terminal residue" evidence="2">
    <location>
        <position position="150"/>
    </location>
</feature>
<gene>
    <name evidence="2" type="ORF">DFH08DRAFT_614258</name>
</gene>
<organism evidence="2 3">
    <name type="scientific">Mycena albidolilacea</name>
    <dbReference type="NCBI Taxonomy" id="1033008"/>
    <lineage>
        <taxon>Eukaryota</taxon>
        <taxon>Fungi</taxon>
        <taxon>Dikarya</taxon>
        <taxon>Basidiomycota</taxon>
        <taxon>Agaricomycotina</taxon>
        <taxon>Agaricomycetes</taxon>
        <taxon>Agaricomycetidae</taxon>
        <taxon>Agaricales</taxon>
        <taxon>Marasmiineae</taxon>
        <taxon>Mycenaceae</taxon>
        <taxon>Mycena</taxon>
    </lineage>
</organism>
<sequence>IVSIFFGPVYFNTNPVFVAVSRVSTNTGKHTARTGSSAYFGPDSTLNRSARVWGNPTNARTDLVALLLALEAAPKTKTLCVSTWSEYAIRSINYHAFRNAVCGWTCTIGDVMKSIIQGITARSAPVHLVHIKKDEIHAHFIAAKGLAETA</sequence>
<feature type="domain" description="RNase H type-1" evidence="1">
    <location>
        <begin position="32"/>
        <end position="132"/>
    </location>
</feature>
<accession>A0AAD7E8R3</accession>
<dbReference type="EMBL" id="JARIHO010000120">
    <property type="protein sequence ID" value="KAJ7302151.1"/>
    <property type="molecule type" value="Genomic_DNA"/>
</dbReference>
<evidence type="ECO:0000313" key="3">
    <source>
        <dbReference type="Proteomes" id="UP001218218"/>
    </source>
</evidence>
<dbReference type="GO" id="GO:0003676">
    <property type="term" value="F:nucleic acid binding"/>
    <property type="evidence" value="ECO:0007669"/>
    <property type="project" value="InterPro"/>
</dbReference>
<feature type="non-terminal residue" evidence="2">
    <location>
        <position position="1"/>
    </location>
</feature>
<dbReference type="Gene3D" id="3.30.420.10">
    <property type="entry name" value="Ribonuclease H-like superfamily/Ribonuclease H"/>
    <property type="match status" value="1"/>
</dbReference>
<dbReference type="Pfam" id="PF00075">
    <property type="entry name" value="RNase_H"/>
    <property type="match status" value="1"/>
</dbReference>
<dbReference type="Proteomes" id="UP001218218">
    <property type="component" value="Unassembled WGS sequence"/>
</dbReference>
<reference evidence="2" key="1">
    <citation type="submission" date="2023-03" db="EMBL/GenBank/DDBJ databases">
        <title>Massive genome expansion in bonnet fungi (Mycena s.s.) driven by repeated elements and novel gene families across ecological guilds.</title>
        <authorList>
            <consortium name="Lawrence Berkeley National Laboratory"/>
            <person name="Harder C.B."/>
            <person name="Miyauchi S."/>
            <person name="Viragh M."/>
            <person name="Kuo A."/>
            <person name="Thoen E."/>
            <person name="Andreopoulos B."/>
            <person name="Lu D."/>
            <person name="Skrede I."/>
            <person name="Drula E."/>
            <person name="Henrissat B."/>
            <person name="Morin E."/>
            <person name="Kohler A."/>
            <person name="Barry K."/>
            <person name="LaButti K."/>
            <person name="Morin E."/>
            <person name="Salamov A."/>
            <person name="Lipzen A."/>
            <person name="Mereny Z."/>
            <person name="Hegedus B."/>
            <person name="Baldrian P."/>
            <person name="Stursova M."/>
            <person name="Weitz H."/>
            <person name="Taylor A."/>
            <person name="Grigoriev I.V."/>
            <person name="Nagy L.G."/>
            <person name="Martin F."/>
            <person name="Kauserud H."/>
        </authorList>
    </citation>
    <scope>NUCLEOTIDE SEQUENCE</scope>
    <source>
        <strain evidence="2">CBHHK002</strain>
    </source>
</reference>
<evidence type="ECO:0000259" key="1">
    <source>
        <dbReference type="Pfam" id="PF00075"/>
    </source>
</evidence>